<evidence type="ECO:0000256" key="2">
    <source>
        <dbReference type="ARBA" id="ARBA00010735"/>
    </source>
</evidence>
<keyword evidence="4" id="KW-1003">Cell membrane</keyword>
<keyword evidence="11" id="KW-1185">Reference proteome</keyword>
<feature type="transmembrane region" description="Helical" evidence="9">
    <location>
        <begin position="26"/>
        <end position="52"/>
    </location>
</feature>
<dbReference type="Proteomes" id="UP000199370">
    <property type="component" value="Unassembled WGS sequence"/>
</dbReference>
<reference evidence="10 11" key="1">
    <citation type="submission" date="2016-10" db="EMBL/GenBank/DDBJ databases">
        <authorList>
            <person name="de Groot N.N."/>
        </authorList>
    </citation>
    <scope>NUCLEOTIDE SEQUENCE [LARGE SCALE GENOMIC DNA]</scope>
    <source>
        <strain evidence="11">EB21,IBRC-M 10013,KCTC 4048</strain>
    </source>
</reference>
<feature type="transmembrane region" description="Helical" evidence="9">
    <location>
        <begin position="185"/>
        <end position="205"/>
    </location>
</feature>
<keyword evidence="5 9" id="KW-0812">Transmembrane</keyword>
<feature type="region of interest" description="Disordered" evidence="8">
    <location>
        <begin position="225"/>
        <end position="253"/>
    </location>
</feature>
<feature type="transmembrane region" description="Helical" evidence="9">
    <location>
        <begin position="104"/>
        <end position="122"/>
    </location>
</feature>
<evidence type="ECO:0000256" key="8">
    <source>
        <dbReference type="SAM" id="MobiDB-lite"/>
    </source>
</evidence>
<dbReference type="RefSeq" id="WP_089735523.1">
    <property type="nucleotide sequence ID" value="NZ_FNIA01000022.1"/>
</dbReference>
<evidence type="ECO:0000256" key="7">
    <source>
        <dbReference type="ARBA" id="ARBA00023136"/>
    </source>
</evidence>
<dbReference type="Pfam" id="PF03591">
    <property type="entry name" value="AzlC"/>
    <property type="match status" value="1"/>
</dbReference>
<gene>
    <name evidence="10" type="ORF">SAMN05192554_12237</name>
</gene>
<evidence type="ECO:0000256" key="3">
    <source>
        <dbReference type="ARBA" id="ARBA00022448"/>
    </source>
</evidence>
<organism evidence="10 11">
    <name type="scientific">Haloarchaeobius iranensis</name>
    <dbReference type="NCBI Taxonomy" id="996166"/>
    <lineage>
        <taxon>Archaea</taxon>
        <taxon>Methanobacteriati</taxon>
        <taxon>Methanobacteriota</taxon>
        <taxon>Stenosarchaea group</taxon>
        <taxon>Halobacteria</taxon>
        <taxon>Halobacteriales</taxon>
        <taxon>Halorubellaceae</taxon>
        <taxon>Haloarchaeobius</taxon>
    </lineage>
</organism>
<evidence type="ECO:0000256" key="1">
    <source>
        <dbReference type="ARBA" id="ARBA00004651"/>
    </source>
</evidence>
<dbReference type="AlphaFoldDB" id="A0A1G9ZV49"/>
<evidence type="ECO:0000313" key="11">
    <source>
        <dbReference type="Proteomes" id="UP000199370"/>
    </source>
</evidence>
<accession>A0A1G9ZV49</accession>
<feature type="transmembrane region" description="Helical" evidence="9">
    <location>
        <begin position="134"/>
        <end position="155"/>
    </location>
</feature>
<dbReference type="EMBL" id="FNIA01000022">
    <property type="protein sequence ID" value="SDN24416.1"/>
    <property type="molecule type" value="Genomic_DNA"/>
</dbReference>
<name>A0A1G9ZV49_9EURY</name>
<dbReference type="STRING" id="996166.SAMN05192554_12237"/>
<dbReference type="InterPro" id="IPR011606">
    <property type="entry name" value="Brnchd-chn_aa_trnsp_permease"/>
</dbReference>
<comment type="subcellular location">
    <subcellularLocation>
        <location evidence="1">Cell membrane</location>
        <topology evidence="1">Multi-pass membrane protein</topology>
    </subcellularLocation>
</comment>
<dbReference type="OrthoDB" id="213715at2157"/>
<evidence type="ECO:0000256" key="5">
    <source>
        <dbReference type="ARBA" id="ARBA00022692"/>
    </source>
</evidence>
<evidence type="ECO:0000313" key="10">
    <source>
        <dbReference type="EMBL" id="SDN24416.1"/>
    </source>
</evidence>
<feature type="transmembrane region" description="Helical" evidence="9">
    <location>
        <begin position="64"/>
        <end position="84"/>
    </location>
</feature>
<evidence type="ECO:0000256" key="6">
    <source>
        <dbReference type="ARBA" id="ARBA00022989"/>
    </source>
</evidence>
<comment type="similarity">
    <text evidence="2">Belongs to the AzlC family.</text>
</comment>
<sequence>MTSTARSAFVDGARAVLPALPANVPFGLVVGVAAANLGLHPITALWTAGLLFAGAAQLAMIELLARDAPVVVAVLTAIVVNLRYAMYSAGLAPYVRSVSRRWRLVLSFFLLDVTYALSVPAFRADETADRRAYYLGIAAPLWTTWTLSVTAGASLGTELPPAWHLEFAIPLLFLALLVPNVRDRGGLVATVVGGVGAVAGLGIPFDLGLVVAALAGVGVGLVADPEGADDEDGAHSGGNDPDGPDADRTEGEP</sequence>
<evidence type="ECO:0000256" key="4">
    <source>
        <dbReference type="ARBA" id="ARBA00022475"/>
    </source>
</evidence>
<keyword evidence="3" id="KW-0813">Transport</keyword>
<keyword evidence="7 9" id="KW-0472">Membrane</keyword>
<dbReference type="PANTHER" id="PTHR34979">
    <property type="entry name" value="INNER MEMBRANE PROTEIN YGAZ"/>
    <property type="match status" value="1"/>
</dbReference>
<dbReference type="GO" id="GO:0005886">
    <property type="term" value="C:plasma membrane"/>
    <property type="evidence" value="ECO:0007669"/>
    <property type="project" value="UniProtKB-SubCell"/>
</dbReference>
<proteinExistence type="inferred from homology"/>
<dbReference type="PANTHER" id="PTHR34979:SF1">
    <property type="entry name" value="INNER MEMBRANE PROTEIN YGAZ"/>
    <property type="match status" value="1"/>
</dbReference>
<evidence type="ECO:0000256" key="9">
    <source>
        <dbReference type="SAM" id="Phobius"/>
    </source>
</evidence>
<dbReference type="GO" id="GO:1903785">
    <property type="term" value="P:L-valine transmembrane transport"/>
    <property type="evidence" value="ECO:0007669"/>
    <property type="project" value="TreeGrafter"/>
</dbReference>
<feature type="transmembrane region" description="Helical" evidence="9">
    <location>
        <begin position="161"/>
        <end position="178"/>
    </location>
</feature>
<protein>
    <submittedName>
        <fullName evidence="10">Predicted branched-chain amino acid permease (Azaleucine resistance)</fullName>
    </submittedName>
</protein>
<keyword evidence="6 9" id="KW-1133">Transmembrane helix</keyword>